<gene>
    <name evidence="1" type="ORF">SAMN05660706_11442</name>
</gene>
<dbReference type="EMBL" id="FOYM01000014">
    <property type="protein sequence ID" value="SFR07112.1"/>
    <property type="molecule type" value="Genomic_DNA"/>
</dbReference>
<keyword evidence="2" id="KW-1185">Reference proteome</keyword>
<dbReference type="RefSeq" id="WP_092483480.1">
    <property type="nucleotide sequence ID" value="NZ_FOYM01000014.1"/>
</dbReference>
<sequence>MFTEKLVGKLTEDELRQAFKEIDDFRRTGILVQNGIVRKTHCEFEKQVNTELLSLRVTEDAILFEIAKRKYYHTQEAEEIVRRVNIHEELLEALKYARRFLNKENHDTDYIDEIIRKAKG</sequence>
<organism evidence="1 2">
    <name type="scientific">Desulfoscipio geothermicus DSM 3669</name>
    <dbReference type="NCBI Taxonomy" id="1121426"/>
    <lineage>
        <taxon>Bacteria</taxon>
        <taxon>Bacillati</taxon>
        <taxon>Bacillota</taxon>
        <taxon>Clostridia</taxon>
        <taxon>Eubacteriales</taxon>
        <taxon>Desulfallaceae</taxon>
        <taxon>Desulfoscipio</taxon>
    </lineage>
</organism>
<evidence type="ECO:0000313" key="2">
    <source>
        <dbReference type="Proteomes" id="UP000199584"/>
    </source>
</evidence>
<proteinExistence type="predicted"/>
<name>A0A1I6DP26_9FIRM</name>
<dbReference type="Proteomes" id="UP000199584">
    <property type="component" value="Unassembled WGS sequence"/>
</dbReference>
<dbReference type="STRING" id="39060.SAMN05660706_11442"/>
<reference evidence="2" key="1">
    <citation type="submission" date="2016-10" db="EMBL/GenBank/DDBJ databases">
        <authorList>
            <person name="Varghese N."/>
            <person name="Submissions S."/>
        </authorList>
    </citation>
    <scope>NUCLEOTIDE SEQUENCE [LARGE SCALE GENOMIC DNA]</scope>
    <source>
        <strain evidence="2">DSM 3669</strain>
    </source>
</reference>
<dbReference type="OrthoDB" id="10002874at2"/>
<accession>A0A1I6DP26</accession>
<protein>
    <submittedName>
        <fullName evidence="1">Uncharacterized protein</fullName>
    </submittedName>
</protein>
<evidence type="ECO:0000313" key="1">
    <source>
        <dbReference type="EMBL" id="SFR07112.1"/>
    </source>
</evidence>
<dbReference type="AlphaFoldDB" id="A0A1I6DP26"/>